<evidence type="ECO:0000313" key="2">
    <source>
        <dbReference type="Proteomes" id="UP000531594"/>
    </source>
</evidence>
<gene>
    <name evidence="1" type="ORF">HNR53_002335</name>
</gene>
<dbReference type="AlphaFoldDB" id="A0A7X0HRS9"/>
<organism evidence="1 2">
    <name type="scientific">Bacillus benzoevorans</name>
    <dbReference type="NCBI Taxonomy" id="1456"/>
    <lineage>
        <taxon>Bacteria</taxon>
        <taxon>Bacillati</taxon>
        <taxon>Bacillota</taxon>
        <taxon>Bacilli</taxon>
        <taxon>Bacillales</taxon>
        <taxon>Bacillaceae</taxon>
        <taxon>Bacillus</taxon>
    </lineage>
</organism>
<evidence type="ECO:0008006" key="3">
    <source>
        <dbReference type="Google" id="ProtNLM"/>
    </source>
</evidence>
<dbReference type="RefSeq" id="WP_184526014.1">
    <property type="nucleotide sequence ID" value="NZ_JACHGK010000007.1"/>
</dbReference>
<dbReference type="Pfam" id="PF12787">
    <property type="entry name" value="EcsC"/>
    <property type="match status" value="1"/>
</dbReference>
<dbReference type="EMBL" id="JACHGK010000007">
    <property type="protein sequence ID" value="MBB6445710.1"/>
    <property type="molecule type" value="Genomic_DNA"/>
</dbReference>
<dbReference type="InterPro" id="IPR024787">
    <property type="entry name" value="EcsC"/>
</dbReference>
<accession>A0A7X0HRS9</accession>
<reference evidence="1 2" key="1">
    <citation type="submission" date="2020-08" db="EMBL/GenBank/DDBJ databases">
        <title>Genomic Encyclopedia of Type Strains, Phase IV (KMG-IV): sequencing the most valuable type-strain genomes for metagenomic binning, comparative biology and taxonomic classification.</title>
        <authorList>
            <person name="Goeker M."/>
        </authorList>
    </citation>
    <scope>NUCLEOTIDE SEQUENCE [LARGE SCALE GENOMIC DNA]</scope>
    <source>
        <strain evidence="1 2">DSM 5391</strain>
    </source>
</reference>
<sequence>MSLTARERTVLQEIHEWENKLYRYEANDFQLIYDKYIERSFQQLPEKTRESFFAMLDNWLFHTHAFIQGSQLQMDAKEKIILNGRIFNEEISEIQDMKQLSVAQLQYIANQQIARHRLYSFAQGGMTGTGGTVLLGSDIPFMAVINLRAVQLIAATYGVEVNTPYEMMTALKVFNAAVLPNRLKGQGWEELKNDVRNLKDLYFYEGSEELADIAWIEQLLKQGLKGLAIMMLRKKMIQGVPFISMAIGAGMNYQLTRKVTDFAHKYYQMRYLSEKGSLKL</sequence>
<name>A0A7X0HRS9_9BACI</name>
<proteinExistence type="predicted"/>
<dbReference type="Proteomes" id="UP000531594">
    <property type="component" value="Unassembled WGS sequence"/>
</dbReference>
<comment type="caution">
    <text evidence="1">The sequence shown here is derived from an EMBL/GenBank/DDBJ whole genome shotgun (WGS) entry which is preliminary data.</text>
</comment>
<dbReference type="PANTHER" id="PTHR41260">
    <property type="entry name" value="PROTEIN ECSC"/>
    <property type="match status" value="1"/>
</dbReference>
<keyword evidence="2" id="KW-1185">Reference proteome</keyword>
<evidence type="ECO:0000313" key="1">
    <source>
        <dbReference type="EMBL" id="MBB6445710.1"/>
    </source>
</evidence>
<protein>
    <recommendedName>
        <fullName evidence="3">EcsC family protein</fullName>
    </recommendedName>
</protein>
<dbReference type="PANTHER" id="PTHR41260:SF1">
    <property type="entry name" value="PROTEIN ECSC"/>
    <property type="match status" value="1"/>
</dbReference>